<gene>
    <name evidence="4" type="ORF">SAMN05216290_0720</name>
</gene>
<dbReference type="InterPro" id="IPR006680">
    <property type="entry name" value="Amidohydro-rel"/>
</dbReference>
<dbReference type="PANTHER" id="PTHR21240">
    <property type="entry name" value="2-AMINO-3-CARBOXYLMUCONATE-6-SEMIALDEHYDE DECARBOXYLASE"/>
    <property type="match status" value="1"/>
</dbReference>
<dbReference type="GeneID" id="99985460"/>
<dbReference type="GO" id="GO:0005737">
    <property type="term" value="C:cytoplasm"/>
    <property type="evidence" value="ECO:0007669"/>
    <property type="project" value="TreeGrafter"/>
</dbReference>
<sequence length="360" mass="41443">MLKKSILLATVAFAAISLNAQTVSFEEYNPPSSLVVPEHPTTRAKFPFIDVHSHQWRMGEKDLDKLAAEMDALNMGLMVNLSGGSGKAIADAMKNIRENQPKRFLVFANLNFSNLDDAWGERAAAQLERDYEQGARGLKIFKNLGLSVEDAQGNRVAVDDPRLDPVWAKCGELGIPVLIHTADPKQFWEPFDADNERWLELKTHPRRKREDNDPAPWETMIEEQHNVFKKHPNTTFIAAHMGWYANDLAKLGTLLDEMPNMMVEIGAVIAELGRQPKFANQFFQKYQDRVLFGKDAYNPDEYFTYFRVLETEDEYFPYYKKYHAFWRMYGLGLPDEILKKLYYKNALRIIPDIDASIFPK</sequence>
<dbReference type="Gene3D" id="3.20.20.140">
    <property type="entry name" value="Metal-dependent hydrolases"/>
    <property type="match status" value="1"/>
</dbReference>
<dbReference type="PANTHER" id="PTHR21240:SF28">
    <property type="entry name" value="ISO-OROTATE DECARBOXYLASE (EUROFUNG)"/>
    <property type="match status" value="1"/>
</dbReference>
<protein>
    <submittedName>
        <fullName evidence="4">Predicted metal-dependent hydrolase, TIM-barrel fold</fullName>
    </submittedName>
</protein>
<dbReference type="SUPFAM" id="SSF51556">
    <property type="entry name" value="Metallo-dependent hydrolases"/>
    <property type="match status" value="1"/>
</dbReference>
<evidence type="ECO:0000256" key="2">
    <source>
        <dbReference type="SAM" id="SignalP"/>
    </source>
</evidence>
<dbReference type="EMBL" id="FOIR01000001">
    <property type="protein sequence ID" value="SEV92510.1"/>
    <property type="molecule type" value="Genomic_DNA"/>
</dbReference>
<reference evidence="5" key="1">
    <citation type="submission" date="2016-10" db="EMBL/GenBank/DDBJ databases">
        <authorList>
            <person name="Varghese N."/>
            <person name="Submissions S."/>
        </authorList>
    </citation>
    <scope>NUCLEOTIDE SEQUENCE [LARGE SCALE GENOMIC DNA]</scope>
    <source>
        <strain evidence="5">CGMCC 1.12402</strain>
    </source>
</reference>
<dbReference type="GO" id="GO:0016787">
    <property type="term" value="F:hydrolase activity"/>
    <property type="evidence" value="ECO:0007669"/>
    <property type="project" value="UniProtKB-KW"/>
</dbReference>
<dbReference type="AlphaFoldDB" id="A0A1I0MW67"/>
<keyword evidence="4" id="KW-0378">Hydrolase</keyword>
<keyword evidence="1" id="KW-0456">Lyase</keyword>
<evidence type="ECO:0000313" key="5">
    <source>
        <dbReference type="Proteomes" id="UP000199437"/>
    </source>
</evidence>
<dbReference type="Proteomes" id="UP000199437">
    <property type="component" value="Unassembled WGS sequence"/>
</dbReference>
<keyword evidence="2" id="KW-0732">Signal</keyword>
<feature type="signal peptide" evidence="2">
    <location>
        <begin position="1"/>
        <end position="20"/>
    </location>
</feature>
<name>A0A1I0MW67_9BACT</name>
<keyword evidence="5" id="KW-1185">Reference proteome</keyword>
<dbReference type="RefSeq" id="WP_090257008.1">
    <property type="nucleotide sequence ID" value="NZ_FOIR01000001.1"/>
</dbReference>
<accession>A0A1I0MW67</accession>
<dbReference type="Pfam" id="PF04909">
    <property type="entry name" value="Amidohydro_2"/>
    <property type="match status" value="1"/>
</dbReference>
<organism evidence="4 5">
    <name type="scientific">Roseivirga pacifica</name>
    <dbReference type="NCBI Taxonomy" id="1267423"/>
    <lineage>
        <taxon>Bacteria</taxon>
        <taxon>Pseudomonadati</taxon>
        <taxon>Bacteroidota</taxon>
        <taxon>Cytophagia</taxon>
        <taxon>Cytophagales</taxon>
        <taxon>Roseivirgaceae</taxon>
        <taxon>Roseivirga</taxon>
    </lineage>
</organism>
<feature type="domain" description="Amidohydrolase-related" evidence="3">
    <location>
        <begin position="113"/>
        <end position="349"/>
    </location>
</feature>
<dbReference type="GO" id="GO:0016831">
    <property type="term" value="F:carboxy-lyase activity"/>
    <property type="evidence" value="ECO:0007669"/>
    <property type="project" value="InterPro"/>
</dbReference>
<dbReference type="STRING" id="1267423.SAMN05216290_0720"/>
<evidence type="ECO:0000313" key="4">
    <source>
        <dbReference type="EMBL" id="SEV92510.1"/>
    </source>
</evidence>
<dbReference type="GO" id="GO:0019748">
    <property type="term" value="P:secondary metabolic process"/>
    <property type="evidence" value="ECO:0007669"/>
    <property type="project" value="TreeGrafter"/>
</dbReference>
<evidence type="ECO:0000256" key="1">
    <source>
        <dbReference type="ARBA" id="ARBA00023239"/>
    </source>
</evidence>
<dbReference type="OrthoDB" id="644687at2"/>
<proteinExistence type="predicted"/>
<evidence type="ECO:0000259" key="3">
    <source>
        <dbReference type="Pfam" id="PF04909"/>
    </source>
</evidence>
<dbReference type="InterPro" id="IPR032465">
    <property type="entry name" value="ACMSD"/>
</dbReference>
<feature type="chain" id="PRO_5011778249" evidence="2">
    <location>
        <begin position="21"/>
        <end position="360"/>
    </location>
</feature>
<dbReference type="InterPro" id="IPR032466">
    <property type="entry name" value="Metal_Hydrolase"/>
</dbReference>